<evidence type="ECO:0000313" key="3">
    <source>
        <dbReference type="Proteomes" id="UP000622797"/>
    </source>
</evidence>
<gene>
    <name evidence="2" type="ORF">FSARC_5594</name>
</gene>
<organism evidence="2 3">
    <name type="scientific">Fusarium sarcochroum</name>
    <dbReference type="NCBI Taxonomy" id="1208366"/>
    <lineage>
        <taxon>Eukaryota</taxon>
        <taxon>Fungi</taxon>
        <taxon>Dikarya</taxon>
        <taxon>Ascomycota</taxon>
        <taxon>Pezizomycotina</taxon>
        <taxon>Sordariomycetes</taxon>
        <taxon>Hypocreomycetidae</taxon>
        <taxon>Hypocreales</taxon>
        <taxon>Nectriaceae</taxon>
        <taxon>Fusarium</taxon>
        <taxon>Fusarium lateritium species complex</taxon>
    </lineage>
</organism>
<keyword evidence="3" id="KW-1185">Reference proteome</keyword>
<protein>
    <submittedName>
        <fullName evidence="2">Uncharacterized protein</fullName>
    </submittedName>
</protein>
<dbReference type="EMBL" id="JABEXW010000273">
    <property type="protein sequence ID" value="KAF4966757.1"/>
    <property type="molecule type" value="Genomic_DNA"/>
</dbReference>
<proteinExistence type="predicted"/>
<evidence type="ECO:0000256" key="1">
    <source>
        <dbReference type="SAM" id="MobiDB-lite"/>
    </source>
</evidence>
<dbReference type="Proteomes" id="UP000622797">
    <property type="component" value="Unassembled WGS sequence"/>
</dbReference>
<name>A0A8H4TZ99_9HYPO</name>
<feature type="compositionally biased region" description="Polar residues" evidence="1">
    <location>
        <begin position="93"/>
        <end position="102"/>
    </location>
</feature>
<dbReference type="OrthoDB" id="5105382at2759"/>
<accession>A0A8H4TZ99</accession>
<reference evidence="2" key="2">
    <citation type="submission" date="2020-05" db="EMBL/GenBank/DDBJ databases">
        <authorList>
            <person name="Kim H.-S."/>
            <person name="Proctor R.H."/>
            <person name="Brown D.W."/>
        </authorList>
    </citation>
    <scope>NUCLEOTIDE SEQUENCE</scope>
    <source>
        <strain evidence="2">NRRL 20472</strain>
    </source>
</reference>
<sequence length="288" mass="33077">MSDRSYLRRDKAKIIPYGQLGQFNQQLYGQQGQFNQQPGGQFFPQPYPQPYPQPDQFYNQVAPRSPARRDVARVEPAARRVGPLRPQGGLYPQANNRVQRNQPRPGFDVVLRDMFSDERVVEIRAPGVIINEHGHLVGEEKTSLFDLVKQFEEVQRQDGVWNRAAETCNRFYERGFKDWNTSHRINEPPTLRLRILSDSAVVVGYLKRNHPPGRRGGEPNGRDARLAEAQAHLSISLKTTQDGIDWMWKDSESKLVSSENIAFARAMNIALDNFDQKEKTRICQYNGD</sequence>
<comment type="caution">
    <text evidence="2">The sequence shown here is derived from an EMBL/GenBank/DDBJ whole genome shotgun (WGS) entry which is preliminary data.</text>
</comment>
<reference evidence="2" key="1">
    <citation type="journal article" date="2020" name="BMC Genomics">
        <title>Correction to: Identification and distribution of gene clusters required for synthesis of sphingolipid metabolism inhibitors in diverse species of the filamentous fungus Fusarium.</title>
        <authorList>
            <person name="Kim H.S."/>
            <person name="Lohmar J.M."/>
            <person name="Busman M."/>
            <person name="Brown D.W."/>
            <person name="Naumann T.A."/>
            <person name="Divon H.H."/>
            <person name="Lysoe E."/>
            <person name="Uhlig S."/>
            <person name="Proctor R.H."/>
        </authorList>
    </citation>
    <scope>NUCLEOTIDE SEQUENCE</scope>
    <source>
        <strain evidence="2">NRRL 20472</strain>
    </source>
</reference>
<dbReference type="AlphaFoldDB" id="A0A8H4TZ99"/>
<evidence type="ECO:0000313" key="2">
    <source>
        <dbReference type="EMBL" id="KAF4966757.1"/>
    </source>
</evidence>
<feature type="region of interest" description="Disordered" evidence="1">
    <location>
        <begin position="82"/>
        <end position="103"/>
    </location>
</feature>